<dbReference type="GO" id="GO:1990112">
    <property type="term" value="C:RQC complex"/>
    <property type="evidence" value="ECO:0007669"/>
    <property type="project" value="TreeGrafter"/>
</dbReference>
<evidence type="ECO:0000313" key="2">
    <source>
        <dbReference type="EMBL" id="CDZ98610.1"/>
    </source>
</evidence>
<accession>A0A0F7SJI9</accession>
<dbReference type="GO" id="GO:1990116">
    <property type="term" value="P:ribosome-associated ubiquitin-dependent protein catabolic process"/>
    <property type="evidence" value="ECO:0007669"/>
    <property type="project" value="TreeGrafter"/>
</dbReference>
<feature type="compositionally biased region" description="Basic residues" evidence="1">
    <location>
        <begin position="77"/>
        <end position="90"/>
    </location>
</feature>
<protein>
    <submittedName>
        <fullName evidence="2">Uncharacterized conserved protein</fullName>
    </submittedName>
</protein>
<reference evidence="2" key="1">
    <citation type="submission" date="2014-08" db="EMBL/GenBank/DDBJ databases">
        <authorList>
            <person name="Sharma Rahul"/>
            <person name="Thines Marco"/>
        </authorList>
    </citation>
    <scope>NUCLEOTIDE SEQUENCE</scope>
</reference>
<sequence>MSKRLNKRQQRLQQLEEPVPEVTSVGPSEDNQEEPIGHGDDQEEKSQPVNAFAALNIGDDDAPEDEEEDNEVEEVIKKKKTNKKKKKKKNASSMAQGDEAEEITTSGLASTAPMSHSKKSTKPSQTDYSGMDEVDRALAEIKAQYGEPSTTGPSDPSSSSQTNQTTASSLALRTLLTIDPKNLDPDLELRKFFGSKVIAAPSGSTPTRGGPGGGARRNLIKTHLSKPRPNWPPPTSLLGLGMRELTDDEVQEKRARLGLSPKGGKGEKWFTFEHGGMWKEAQRQFLGAIGSHDPNQLFALLQVYPYHTDTILQMGEVYRQQADLGQASEFIDRALFAFERAFMPGFGVAHGNVRLDFDRVENRGFYLGVVRNLQFLGRRGCWNTSFNFAKFLLSLDPHTDPQGALLHLDFLALKSNNQTWLLEILAAWSEALDDLEGGQTKRRRVELDMLPGMAWAKALGLRMEETKKGSKIEKGKADVALREAVLTFPEVLPLLADKVGFNVPSEIRSHPSVEIRLGYEPGPLTPLHLLSQIYVSRSHSLFKEASHLSWIQAQLPQIYPDLLSSSPSSPSPSRARVLSYWKSGSGESLTRHVLVSEDNSSWLGFLEAGVKEGMGMSFDPAPPRTAITAYNNAYFSQMTTRRRPHQRRMSNDEGEDEGEDDGFMQAMINSILQFTAGAGGEGENAGGGAHGMDDQGVLANLGGRLRRLLGQAGDGEGGGEMSEEERDLMMAQIMALAEENRAVPGGFPGEGNIED</sequence>
<feature type="compositionally biased region" description="Acidic residues" evidence="1">
    <location>
        <begin position="58"/>
        <end position="73"/>
    </location>
</feature>
<dbReference type="InterPro" id="IPR006994">
    <property type="entry name" value="TCF25/Rqc1"/>
</dbReference>
<dbReference type="AlphaFoldDB" id="A0A0F7SJI9"/>
<dbReference type="Pfam" id="PF04910">
    <property type="entry name" value="Tcf25"/>
    <property type="match status" value="1"/>
</dbReference>
<feature type="compositionally biased region" description="Polar residues" evidence="1">
    <location>
        <begin position="103"/>
        <end position="114"/>
    </location>
</feature>
<dbReference type="EMBL" id="LN483345">
    <property type="protein sequence ID" value="CDZ98610.1"/>
    <property type="molecule type" value="Genomic_DNA"/>
</dbReference>
<proteinExistence type="predicted"/>
<dbReference type="PANTHER" id="PTHR22684">
    <property type="entry name" value="NULP1-RELATED"/>
    <property type="match status" value="1"/>
</dbReference>
<feature type="compositionally biased region" description="Basic and acidic residues" evidence="1">
    <location>
        <begin position="35"/>
        <end position="46"/>
    </location>
</feature>
<feature type="region of interest" description="Disordered" evidence="1">
    <location>
        <begin position="1"/>
        <end position="166"/>
    </location>
</feature>
<feature type="region of interest" description="Disordered" evidence="1">
    <location>
        <begin position="637"/>
        <end position="660"/>
    </location>
</feature>
<feature type="compositionally biased region" description="Low complexity" evidence="1">
    <location>
        <begin position="148"/>
        <end position="166"/>
    </location>
</feature>
<name>A0A0F7SJI9_PHARH</name>
<organism evidence="2">
    <name type="scientific">Phaffia rhodozyma</name>
    <name type="common">Yeast</name>
    <name type="synonym">Xanthophyllomyces dendrorhous</name>
    <dbReference type="NCBI Taxonomy" id="264483"/>
    <lineage>
        <taxon>Eukaryota</taxon>
        <taxon>Fungi</taxon>
        <taxon>Dikarya</taxon>
        <taxon>Basidiomycota</taxon>
        <taxon>Agaricomycotina</taxon>
        <taxon>Tremellomycetes</taxon>
        <taxon>Cystofilobasidiales</taxon>
        <taxon>Mrakiaceae</taxon>
        <taxon>Phaffia</taxon>
    </lineage>
</organism>
<feature type="compositionally biased region" description="Basic residues" evidence="1">
    <location>
        <begin position="1"/>
        <end position="10"/>
    </location>
</feature>
<dbReference type="GO" id="GO:0072344">
    <property type="term" value="P:rescue of stalled ribosome"/>
    <property type="evidence" value="ECO:0007669"/>
    <property type="project" value="TreeGrafter"/>
</dbReference>
<dbReference type="PANTHER" id="PTHR22684:SF0">
    <property type="entry name" value="RIBOSOME QUALITY CONTROL COMPLEX SUBUNIT TCF25"/>
    <property type="match status" value="1"/>
</dbReference>
<evidence type="ECO:0000256" key="1">
    <source>
        <dbReference type="SAM" id="MobiDB-lite"/>
    </source>
</evidence>